<dbReference type="EMBL" id="JAUTAN010000001">
    <property type="protein sequence ID" value="MDQ1105633.1"/>
    <property type="molecule type" value="Genomic_DNA"/>
</dbReference>
<organism evidence="2 3">
    <name type="scientific">Nocardioides zeae</name>
    <dbReference type="NCBI Taxonomy" id="1457234"/>
    <lineage>
        <taxon>Bacteria</taxon>
        <taxon>Bacillati</taxon>
        <taxon>Actinomycetota</taxon>
        <taxon>Actinomycetes</taxon>
        <taxon>Propionibacteriales</taxon>
        <taxon>Nocardioidaceae</taxon>
        <taxon>Nocardioides</taxon>
    </lineage>
</organism>
<dbReference type="Gene3D" id="1.10.10.2840">
    <property type="entry name" value="PucR C-terminal helix-turn-helix domain"/>
    <property type="match status" value="1"/>
</dbReference>
<dbReference type="AlphaFoldDB" id="A0AAJ1U4Z8"/>
<dbReference type="InterPro" id="IPR051448">
    <property type="entry name" value="CdaR-like_regulators"/>
</dbReference>
<evidence type="ECO:0000259" key="1">
    <source>
        <dbReference type="Pfam" id="PF13556"/>
    </source>
</evidence>
<dbReference type="Pfam" id="PF13556">
    <property type="entry name" value="HTH_30"/>
    <property type="match status" value="1"/>
</dbReference>
<name>A0AAJ1U4Z8_9ACTN</name>
<sequence length="214" mass="22502">MRRHLVVLERADTPAVHPAILGAVPIDAHSRLHLGPGPGLVAYAVGFDVRGAIAERVLRQAMGTSPASRGPLLGVGPALIGPAGAQVSLAIAAWLADHADHRADALRTAALVSALAQDAARARELVRDALGPLADDTETAAHDRRALSGYLEAGRSLQRAAQREHVHRNTMVYRIRRAAARLPAPLDGTETDVLCALRLIDVLGPGTLERLAAT</sequence>
<proteinExistence type="predicted"/>
<dbReference type="PANTHER" id="PTHR33744">
    <property type="entry name" value="CARBOHYDRATE DIACID REGULATOR"/>
    <property type="match status" value="1"/>
</dbReference>
<dbReference type="RefSeq" id="WP_307202053.1">
    <property type="nucleotide sequence ID" value="NZ_JAUTAN010000001.1"/>
</dbReference>
<dbReference type="Proteomes" id="UP001239215">
    <property type="component" value="Unassembled WGS sequence"/>
</dbReference>
<gene>
    <name evidence="2" type="ORF">QE405_002917</name>
</gene>
<evidence type="ECO:0000313" key="2">
    <source>
        <dbReference type="EMBL" id="MDQ1105633.1"/>
    </source>
</evidence>
<feature type="domain" description="PucR C-terminal helix-turn-helix" evidence="1">
    <location>
        <begin position="146"/>
        <end position="192"/>
    </location>
</feature>
<protein>
    <recommendedName>
        <fullName evidence="1">PucR C-terminal helix-turn-helix domain-containing protein</fullName>
    </recommendedName>
</protein>
<dbReference type="PANTHER" id="PTHR33744:SF1">
    <property type="entry name" value="DNA-BINDING TRANSCRIPTIONAL ACTIVATOR ADER"/>
    <property type="match status" value="1"/>
</dbReference>
<reference evidence="2" key="1">
    <citation type="submission" date="2023-07" db="EMBL/GenBank/DDBJ databases">
        <title>Functional and genomic diversity of the sorghum phyllosphere microbiome.</title>
        <authorList>
            <person name="Shade A."/>
        </authorList>
    </citation>
    <scope>NUCLEOTIDE SEQUENCE</scope>
    <source>
        <strain evidence="2">SORGH_AS_1067</strain>
    </source>
</reference>
<accession>A0AAJ1U4Z8</accession>
<evidence type="ECO:0000313" key="3">
    <source>
        <dbReference type="Proteomes" id="UP001239215"/>
    </source>
</evidence>
<comment type="caution">
    <text evidence="2">The sequence shown here is derived from an EMBL/GenBank/DDBJ whole genome shotgun (WGS) entry which is preliminary data.</text>
</comment>
<dbReference type="InterPro" id="IPR025736">
    <property type="entry name" value="PucR_C-HTH_dom"/>
</dbReference>
<dbReference type="InterPro" id="IPR042070">
    <property type="entry name" value="PucR_C-HTH_sf"/>
</dbReference>